<protein>
    <submittedName>
        <fullName evidence="1">Uncharacterized protein</fullName>
    </submittedName>
</protein>
<dbReference type="OrthoDB" id="6777438at2759"/>
<reference evidence="1 2" key="1">
    <citation type="submission" date="2019-08" db="EMBL/GenBank/DDBJ databases">
        <title>Whole genome of Aphis craccivora.</title>
        <authorList>
            <person name="Voronova N.V."/>
            <person name="Shulinski R.S."/>
            <person name="Bandarenka Y.V."/>
            <person name="Zhorov D.G."/>
            <person name="Warner D."/>
        </authorList>
    </citation>
    <scope>NUCLEOTIDE SEQUENCE [LARGE SCALE GENOMIC DNA]</scope>
    <source>
        <strain evidence="1">180601</strain>
        <tissue evidence="1">Whole Body</tissue>
    </source>
</reference>
<name>A0A6G0Y4U8_APHCR</name>
<evidence type="ECO:0000313" key="2">
    <source>
        <dbReference type="Proteomes" id="UP000478052"/>
    </source>
</evidence>
<comment type="caution">
    <text evidence="1">The sequence shown here is derived from an EMBL/GenBank/DDBJ whole genome shotgun (WGS) entry which is preliminary data.</text>
</comment>
<keyword evidence="2" id="KW-1185">Reference proteome</keyword>
<dbReference type="AlphaFoldDB" id="A0A6G0Y4U8"/>
<accession>A0A6G0Y4U8</accession>
<gene>
    <name evidence="1" type="ORF">FWK35_00028808</name>
</gene>
<evidence type="ECO:0000313" key="1">
    <source>
        <dbReference type="EMBL" id="KAF0749344.1"/>
    </source>
</evidence>
<organism evidence="1 2">
    <name type="scientific">Aphis craccivora</name>
    <name type="common">Cowpea aphid</name>
    <dbReference type="NCBI Taxonomy" id="307492"/>
    <lineage>
        <taxon>Eukaryota</taxon>
        <taxon>Metazoa</taxon>
        <taxon>Ecdysozoa</taxon>
        <taxon>Arthropoda</taxon>
        <taxon>Hexapoda</taxon>
        <taxon>Insecta</taxon>
        <taxon>Pterygota</taxon>
        <taxon>Neoptera</taxon>
        <taxon>Paraneoptera</taxon>
        <taxon>Hemiptera</taxon>
        <taxon>Sternorrhyncha</taxon>
        <taxon>Aphidomorpha</taxon>
        <taxon>Aphidoidea</taxon>
        <taxon>Aphididae</taxon>
        <taxon>Aphidini</taxon>
        <taxon>Aphis</taxon>
        <taxon>Aphis</taxon>
    </lineage>
</organism>
<proteinExistence type="predicted"/>
<dbReference type="EMBL" id="VUJU01006135">
    <property type="protein sequence ID" value="KAF0749344.1"/>
    <property type="molecule type" value="Genomic_DNA"/>
</dbReference>
<sequence length="63" mass="7557">MDKFFGILKRVQRNSSIMPPFVSRFITIHQPHDYSHVLHLHHLKLNNHSERRVLANLNFLNKL</sequence>
<dbReference type="Proteomes" id="UP000478052">
    <property type="component" value="Unassembled WGS sequence"/>
</dbReference>